<evidence type="ECO:0000256" key="1">
    <source>
        <dbReference type="SAM" id="MobiDB-lite"/>
    </source>
</evidence>
<accession>A0A084WC51</accession>
<dbReference type="AlphaFoldDB" id="A0A084WC51"/>
<keyword evidence="4" id="KW-1185">Reference proteome</keyword>
<evidence type="ECO:0000313" key="3">
    <source>
        <dbReference type="EnsemblMetazoa" id="ASIC015869-PA"/>
    </source>
</evidence>
<reference evidence="3" key="2">
    <citation type="submission" date="2020-05" db="UniProtKB">
        <authorList>
            <consortium name="EnsemblMetazoa"/>
        </authorList>
    </citation>
    <scope>IDENTIFICATION</scope>
</reference>
<evidence type="ECO:0000313" key="2">
    <source>
        <dbReference type="EMBL" id="KFB47795.1"/>
    </source>
</evidence>
<dbReference type="VEuPathDB" id="VectorBase:ASIC015869"/>
<sequence>MYMRPHHKISLVCDPLRVGVWIGTGSLQDPDNTSSIDVVLRSVSCVHQVLLRIRRQRISPRNSILLHRRSRSDVVGLFPVGFHVLPNRLRSPSVLSQKDRKGRHRRTAAPGDIFKRTVAAQEALPDGIRFRVCPWPGVSTTPNAKDEHMSCDNYWLVLEAFLFFGGDKIEGCHGMAALHDKQTIGPISDYNRASLSSLESKGNGRGAQKTQGQGNKRESNG</sequence>
<name>A0A084WC51_ANOSI</name>
<gene>
    <name evidence="2" type="ORF">ZHAS_00015869</name>
</gene>
<dbReference type="EMBL" id="ATLV01022563">
    <property type="status" value="NOT_ANNOTATED_CDS"/>
    <property type="molecule type" value="Genomic_DNA"/>
</dbReference>
<evidence type="ECO:0000313" key="4">
    <source>
        <dbReference type="Proteomes" id="UP000030765"/>
    </source>
</evidence>
<dbReference type="EnsemblMetazoa" id="ASIC015869-RA">
    <property type="protein sequence ID" value="ASIC015869-PA"/>
    <property type="gene ID" value="ASIC015869"/>
</dbReference>
<organism evidence="2">
    <name type="scientific">Anopheles sinensis</name>
    <name type="common">Mosquito</name>
    <dbReference type="NCBI Taxonomy" id="74873"/>
    <lineage>
        <taxon>Eukaryota</taxon>
        <taxon>Metazoa</taxon>
        <taxon>Ecdysozoa</taxon>
        <taxon>Arthropoda</taxon>
        <taxon>Hexapoda</taxon>
        <taxon>Insecta</taxon>
        <taxon>Pterygota</taxon>
        <taxon>Neoptera</taxon>
        <taxon>Endopterygota</taxon>
        <taxon>Diptera</taxon>
        <taxon>Nematocera</taxon>
        <taxon>Culicoidea</taxon>
        <taxon>Culicidae</taxon>
        <taxon>Anophelinae</taxon>
        <taxon>Anopheles</taxon>
    </lineage>
</organism>
<dbReference type="Proteomes" id="UP000030765">
    <property type="component" value="Unassembled WGS sequence"/>
</dbReference>
<dbReference type="EMBL" id="KE525333">
    <property type="protein sequence ID" value="KFB47795.1"/>
    <property type="molecule type" value="Genomic_DNA"/>
</dbReference>
<feature type="region of interest" description="Disordered" evidence="1">
    <location>
        <begin position="195"/>
        <end position="221"/>
    </location>
</feature>
<proteinExistence type="predicted"/>
<protein>
    <submittedName>
        <fullName evidence="2 3">Integrase</fullName>
    </submittedName>
</protein>
<reference evidence="2 4" key="1">
    <citation type="journal article" date="2014" name="BMC Genomics">
        <title>Genome sequence of Anopheles sinensis provides insight into genetics basis of mosquito competence for malaria parasites.</title>
        <authorList>
            <person name="Zhou D."/>
            <person name="Zhang D."/>
            <person name="Ding G."/>
            <person name="Shi L."/>
            <person name="Hou Q."/>
            <person name="Ye Y."/>
            <person name="Xu Y."/>
            <person name="Zhou H."/>
            <person name="Xiong C."/>
            <person name="Li S."/>
            <person name="Yu J."/>
            <person name="Hong S."/>
            <person name="Yu X."/>
            <person name="Zou P."/>
            <person name="Chen C."/>
            <person name="Chang X."/>
            <person name="Wang W."/>
            <person name="Lv Y."/>
            <person name="Sun Y."/>
            <person name="Ma L."/>
            <person name="Shen B."/>
            <person name="Zhu C."/>
        </authorList>
    </citation>
    <scope>NUCLEOTIDE SEQUENCE [LARGE SCALE GENOMIC DNA]</scope>
</reference>